<sequence>MKVLAWTVSALIGLATASPMQVTPGGPEDIIITEENTLNATTIATFAPVRILAASGGQLPLALVNNLASSNVHAYVTGLDPNGQLVMLKPDGSWYYPTSTSSGIPVAITENVAIPLGAEGTTKTITLPGYISSGRVYFADGTLKFYTVQAATGATSLVEPSAVNPSDPSANVNWGFIELTNTAAGGIYVNLSFVDFVGLPLGITLTDTSGGKNEARGLVTDAVEQICSELTQQAKTDGQPWDELCMYSSNGQPLRALSPYNYLAGLSNSAFSSYWTSYIDQVWAYYTRNKLTINTQAAAGLVSCSVTSGVLYCDGDNRGYAKPTASDIFGCNAGPFAIQGGDNSVHYAVVPRLCAAFHRSTFLIAGGSTQPAVSSSRYYLADPTNWYSSIVHDFQIDGRGYAFPYDDVTPTGGQDTSGLLATTQPKLLTVYIGGDC</sequence>
<dbReference type="PANTHER" id="PTHR38165:SF1">
    <property type="entry name" value="GLUCANASE B"/>
    <property type="match status" value="1"/>
</dbReference>
<dbReference type="InterPro" id="IPR037176">
    <property type="entry name" value="Osmotin/thaumatin-like_sf"/>
</dbReference>
<dbReference type="InterPro" id="IPR042517">
    <property type="entry name" value="Glyco_hydro_64_N_2"/>
</dbReference>
<feature type="domain" description="GH64" evidence="2">
    <location>
        <begin position="44"/>
        <end position="419"/>
    </location>
</feature>
<organism evidence="3 4">
    <name type="scientific">Neodothiora populina</name>
    <dbReference type="NCBI Taxonomy" id="2781224"/>
    <lineage>
        <taxon>Eukaryota</taxon>
        <taxon>Fungi</taxon>
        <taxon>Dikarya</taxon>
        <taxon>Ascomycota</taxon>
        <taxon>Pezizomycotina</taxon>
        <taxon>Dothideomycetes</taxon>
        <taxon>Dothideomycetidae</taxon>
        <taxon>Dothideales</taxon>
        <taxon>Dothioraceae</taxon>
        <taxon>Neodothiora</taxon>
    </lineage>
</organism>
<dbReference type="EMBL" id="JBFMKM010000003">
    <property type="protein sequence ID" value="KAL1311427.1"/>
    <property type="molecule type" value="Genomic_DNA"/>
</dbReference>
<dbReference type="Proteomes" id="UP001562354">
    <property type="component" value="Unassembled WGS sequence"/>
</dbReference>
<dbReference type="Pfam" id="PF16483">
    <property type="entry name" value="Glyco_hydro_64"/>
    <property type="match status" value="1"/>
</dbReference>
<evidence type="ECO:0000256" key="1">
    <source>
        <dbReference type="SAM" id="SignalP"/>
    </source>
</evidence>
<name>A0ABR3PPF4_9PEZI</name>
<keyword evidence="1" id="KW-0732">Signal</keyword>
<dbReference type="GeneID" id="95975291"/>
<feature type="chain" id="PRO_5047325720" description="GH64 domain-containing protein" evidence="1">
    <location>
        <begin position="18"/>
        <end position="436"/>
    </location>
</feature>
<dbReference type="PROSITE" id="PS52006">
    <property type="entry name" value="GH64"/>
    <property type="match status" value="1"/>
</dbReference>
<dbReference type="Gene3D" id="3.30.920.50">
    <property type="entry name" value="Beta-1,3-glucanase, C-terminal domain"/>
    <property type="match status" value="1"/>
</dbReference>
<dbReference type="InterPro" id="IPR032477">
    <property type="entry name" value="Glyco_hydro_64"/>
</dbReference>
<dbReference type="RefSeq" id="XP_069204276.1">
    <property type="nucleotide sequence ID" value="XM_069340797.1"/>
</dbReference>
<keyword evidence="4" id="KW-1185">Reference proteome</keyword>
<gene>
    <name evidence="3" type="ORF">AAFC00_001588</name>
</gene>
<proteinExistence type="predicted"/>
<dbReference type="Gene3D" id="2.60.110.10">
    <property type="entry name" value="Thaumatin"/>
    <property type="match status" value="1"/>
</dbReference>
<dbReference type="InterPro" id="IPR037398">
    <property type="entry name" value="Glyco_hydro_64_fam"/>
</dbReference>
<reference evidence="3 4" key="1">
    <citation type="submission" date="2024-07" db="EMBL/GenBank/DDBJ databases">
        <title>Draft sequence of the Neodothiora populina.</title>
        <authorList>
            <person name="Drown D.D."/>
            <person name="Schuette U.S."/>
            <person name="Buechlein A.B."/>
            <person name="Rusch D.R."/>
            <person name="Winton L.W."/>
            <person name="Adams G.A."/>
        </authorList>
    </citation>
    <scope>NUCLEOTIDE SEQUENCE [LARGE SCALE GENOMIC DNA]</scope>
    <source>
        <strain evidence="3 4">CPC 39397</strain>
    </source>
</reference>
<evidence type="ECO:0000259" key="2">
    <source>
        <dbReference type="PROSITE" id="PS52006"/>
    </source>
</evidence>
<comment type="caution">
    <text evidence="3">The sequence shown here is derived from an EMBL/GenBank/DDBJ whole genome shotgun (WGS) entry which is preliminary data.</text>
</comment>
<feature type="signal peptide" evidence="1">
    <location>
        <begin position="1"/>
        <end position="17"/>
    </location>
</feature>
<dbReference type="PANTHER" id="PTHR38165">
    <property type="match status" value="1"/>
</dbReference>
<dbReference type="CDD" id="cd09220">
    <property type="entry name" value="GH64-GluB-like"/>
    <property type="match status" value="1"/>
</dbReference>
<protein>
    <recommendedName>
        <fullName evidence="2">GH64 domain-containing protein</fullName>
    </recommendedName>
</protein>
<evidence type="ECO:0000313" key="4">
    <source>
        <dbReference type="Proteomes" id="UP001562354"/>
    </source>
</evidence>
<accession>A0ABR3PPF4</accession>
<evidence type="ECO:0000313" key="3">
    <source>
        <dbReference type="EMBL" id="KAL1311427.1"/>
    </source>
</evidence>